<reference evidence="2 3" key="1">
    <citation type="submission" date="2021-05" db="EMBL/GenBank/DDBJ databases">
        <title>Novel species in genus Cellulomonas.</title>
        <authorList>
            <person name="Zhang G."/>
        </authorList>
    </citation>
    <scope>NUCLEOTIDE SEQUENCE [LARGE SCALE GENOMIC DNA]</scope>
    <source>
        <strain evidence="3">zg-ZUI157</strain>
    </source>
</reference>
<dbReference type="InterPro" id="IPR025334">
    <property type="entry name" value="DUF4240"/>
</dbReference>
<dbReference type="Pfam" id="PF14024">
    <property type="entry name" value="DUF4240"/>
    <property type="match status" value="1"/>
</dbReference>
<protein>
    <submittedName>
        <fullName evidence="2">DUF4240 domain-containing protein</fullName>
    </submittedName>
</protein>
<organism evidence="2 3">
    <name type="scientific">Cellulomonas dongxiuzhuiae</name>
    <dbReference type="NCBI Taxonomy" id="2819979"/>
    <lineage>
        <taxon>Bacteria</taxon>
        <taxon>Bacillati</taxon>
        <taxon>Actinomycetota</taxon>
        <taxon>Actinomycetes</taxon>
        <taxon>Micrococcales</taxon>
        <taxon>Cellulomonadaceae</taxon>
        <taxon>Cellulomonas</taxon>
    </lineage>
</organism>
<evidence type="ECO:0000313" key="3">
    <source>
        <dbReference type="Proteomes" id="UP000679335"/>
    </source>
</evidence>
<proteinExistence type="predicted"/>
<accession>A0ABX8GIT7</accession>
<keyword evidence="3" id="KW-1185">Reference proteome</keyword>
<gene>
    <name evidence="2" type="ORF">KKR89_16950</name>
</gene>
<dbReference type="RefSeq" id="WP_208196492.1">
    <property type="nucleotide sequence ID" value="NZ_CP076023.1"/>
</dbReference>
<dbReference type="EMBL" id="CP076023">
    <property type="protein sequence ID" value="QWC15915.1"/>
    <property type="molecule type" value="Genomic_DNA"/>
</dbReference>
<dbReference type="Proteomes" id="UP000679335">
    <property type="component" value="Chromosome"/>
</dbReference>
<evidence type="ECO:0000259" key="1">
    <source>
        <dbReference type="Pfam" id="PF14024"/>
    </source>
</evidence>
<sequence length="168" mass="18560">MKANEFWDVVDAAALDARAHGTTPPEALRIRLEPLRTAQIRAFHRHTERVAARAGASDLWAAAYLLPDAGSDDGFIDLCTWLVSQGRGTYEAVLSDPDRLADVDDLDDQLGQAEEWSYVAEEILDERDADLPDEDGPGAEAAPLTDEQVETLATRFPRLWARYRGGQP</sequence>
<evidence type="ECO:0000313" key="2">
    <source>
        <dbReference type="EMBL" id="QWC15915.1"/>
    </source>
</evidence>
<name>A0ABX8GIT7_9CELL</name>
<feature type="domain" description="DUF4240" evidence="1">
    <location>
        <begin position="1"/>
        <end position="122"/>
    </location>
</feature>